<evidence type="ECO:0000313" key="3">
    <source>
        <dbReference type="Proteomes" id="UP001336250"/>
    </source>
</evidence>
<dbReference type="AlphaFoldDB" id="A0AAW9QAU4"/>
<dbReference type="Gene3D" id="1.10.10.10">
    <property type="entry name" value="Winged helix-like DNA-binding domain superfamily/Winged helix DNA-binding domain"/>
    <property type="match status" value="1"/>
</dbReference>
<dbReference type="SMART" id="SM01043">
    <property type="entry name" value="BTAD"/>
    <property type="match status" value="1"/>
</dbReference>
<protein>
    <submittedName>
        <fullName evidence="2">Alpha/beta fold hydrolase</fullName>
    </submittedName>
</protein>
<dbReference type="Gene3D" id="3.40.50.1820">
    <property type="entry name" value="alpha/beta hydrolase"/>
    <property type="match status" value="1"/>
</dbReference>
<gene>
    <name evidence="2" type="ORF">V4F39_08175</name>
</gene>
<evidence type="ECO:0000259" key="1">
    <source>
        <dbReference type="SMART" id="SM01043"/>
    </source>
</evidence>
<keyword evidence="2" id="KW-0378">Hydrolase</keyword>
<organism evidence="2 3">
    <name type="scientific">Aquincola agrisoli</name>
    <dbReference type="NCBI Taxonomy" id="3119538"/>
    <lineage>
        <taxon>Bacteria</taxon>
        <taxon>Pseudomonadati</taxon>
        <taxon>Pseudomonadota</taxon>
        <taxon>Betaproteobacteria</taxon>
        <taxon>Burkholderiales</taxon>
        <taxon>Sphaerotilaceae</taxon>
        <taxon>Aquincola</taxon>
    </lineage>
</organism>
<dbReference type="InterPro" id="IPR050471">
    <property type="entry name" value="AB_hydrolase"/>
</dbReference>
<comment type="caution">
    <text evidence="2">The sequence shown here is derived from an EMBL/GenBank/DDBJ whole genome shotgun (WGS) entry which is preliminary data.</text>
</comment>
<reference evidence="2 3" key="1">
    <citation type="submission" date="2024-02" db="EMBL/GenBank/DDBJ databases">
        <title>Genome sequence of Aquincola sp. MAHUQ-54.</title>
        <authorList>
            <person name="Huq M.A."/>
        </authorList>
    </citation>
    <scope>NUCLEOTIDE SEQUENCE [LARGE SCALE GENOMIC DNA]</scope>
    <source>
        <strain evidence="2 3">MAHUQ-54</strain>
    </source>
</reference>
<dbReference type="PANTHER" id="PTHR43433:SF8">
    <property type="entry name" value="BIFUNCTIONAL LIPASE_ADENYLATE CYCLASE LIPJ"/>
    <property type="match status" value="1"/>
</dbReference>
<dbReference type="EMBL" id="JAZIBG010000020">
    <property type="protein sequence ID" value="MEF7613882.1"/>
    <property type="molecule type" value="Genomic_DNA"/>
</dbReference>
<accession>A0AAW9QAU4</accession>
<dbReference type="SUPFAM" id="SSF48452">
    <property type="entry name" value="TPR-like"/>
    <property type="match status" value="1"/>
</dbReference>
<dbReference type="Pfam" id="PF00561">
    <property type="entry name" value="Abhydrolase_1"/>
    <property type="match status" value="1"/>
</dbReference>
<dbReference type="PANTHER" id="PTHR43433">
    <property type="entry name" value="HYDROLASE, ALPHA/BETA FOLD FAMILY PROTEIN"/>
    <property type="match status" value="1"/>
</dbReference>
<dbReference type="SUPFAM" id="SSF53474">
    <property type="entry name" value="alpha/beta-Hydrolases"/>
    <property type="match status" value="1"/>
</dbReference>
<dbReference type="Pfam" id="PF03704">
    <property type="entry name" value="BTAD"/>
    <property type="match status" value="1"/>
</dbReference>
<proteinExistence type="predicted"/>
<dbReference type="InterPro" id="IPR029058">
    <property type="entry name" value="AB_hydrolase_fold"/>
</dbReference>
<evidence type="ECO:0000313" key="2">
    <source>
        <dbReference type="EMBL" id="MEF7613882.1"/>
    </source>
</evidence>
<feature type="domain" description="Bacterial transcriptional activator" evidence="1">
    <location>
        <begin position="104"/>
        <end position="248"/>
    </location>
</feature>
<dbReference type="InterPro" id="IPR036388">
    <property type="entry name" value="WH-like_DNA-bd_sf"/>
</dbReference>
<dbReference type="InterPro" id="IPR000073">
    <property type="entry name" value="AB_hydrolase_1"/>
</dbReference>
<dbReference type="InterPro" id="IPR005158">
    <property type="entry name" value="BTAD"/>
</dbReference>
<sequence>MPPMPRPPAIQLRLHAYPQLLVDGRPVPLQLKRAWALLACLGDAGRRVSRTHAAHLLWPEAEGGVGRTRLRRLVHQVNGIAGLELVSGDADTLGLATEPAPPVVDLAQTRRIAFGVLAPDDGARVDGTPLLGPSTHTLLAGFQLEADTFEAWLAARRQEHGQLMLRALQRLAQRQLALGDADTALAASRRLLEIDGFADTGHALLLESLGRLGQGASLEAAYAQCASLMREEFGMRPSAAVEAAYALAVKALQGTPPPPAAPAAPAVRYAQVGGAAIAYATLGSGPEAMVWVPEAWSHIETALEEPRMRATIDRLARRCRLVLLDRRGTGLSERVGVPHTPEAAVEDVLAVMQAAGLQRAWLLCSSTCGSAGIEIAARHPERVLGLILCGVNVRGAWAPDYPWAVDEAAMETWIRQLQAGWGGPTSLELFAPSVAGDPVVRAWWTRTLQHSTSPNGLPGLLRTVHAVDVRHRLPALRVPALVVQREHDSIVRAGAGRYLAEQLPGAELVMLDGADHLFWHGSNSDAVMAAIEAFIDRQRTPAAAAAADGDQPMRPAQC</sequence>
<dbReference type="Gene3D" id="1.25.40.10">
    <property type="entry name" value="Tetratricopeptide repeat domain"/>
    <property type="match status" value="1"/>
</dbReference>
<dbReference type="GO" id="GO:0016787">
    <property type="term" value="F:hydrolase activity"/>
    <property type="evidence" value="ECO:0007669"/>
    <property type="project" value="UniProtKB-KW"/>
</dbReference>
<keyword evidence="3" id="KW-1185">Reference proteome</keyword>
<dbReference type="InterPro" id="IPR011990">
    <property type="entry name" value="TPR-like_helical_dom_sf"/>
</dbReference>
<dbReference type="Proteomes" id="UP001336250">
    <property type="component" value="Unassembled WGS sequence"/>
</dbReference>
<name>A0AAW9QAU4_9BURK</name>
<dbReference type="RefSeq" id="WP_332288822.1">
    <property type="nucleotide sequence ID" value="NZ_JAZIBG010000020.1"/>
</dbReference>